<feature type="region of interest" description="Disordered" evidence="15">
    <location>
        <begin position="534"/>
        <end position="739"/>
    </location>
</feature>
<dbReference type="PROSITE" id="PS00108">
    <property type="entry name" value="PROTEIN_KINASE_ST"/>
    <property type="match status" value="1"/>
</dbReference>
<reference evidence="17 18" key="1">
    <citation type="submission" date="2017-04" db="EMBL/GenBank/DDBJ databases">
        <title>Draft genome of the yeast Clavispora lusitaniae type strain CBS 6936.</title>
        <authorList>
            <person name="Durrens P."/>
            <person name="Klopp C."/>
            <person name="Biteau N."/>
            <person name="Fitton-Ouhabi V."/>
            <person name="Dementhon K."/>
            <person name="Accoceberry I."/>
            <person name="Sherman D.J."/>
            <person name="Noel T."/>
        </authorList>
    </citation>
    <scope>NUCLEOTIDE SEQUENCE [LARGE SCALE GENOMIC DNA]</scope>
    <source>
        <strain evidence="17 18">CBS 6936</strain>
    </source>
</reference>
<dbReference type="GO" id="GO:0030332">
    <property type="term" value="F:cyclin binding"/>
    <property type="evidence" value="ECO:0007669"/>
    <property type="project" value="TreeGrafter"/>
</dbReference>
<feature type="binding site" evidence="14">
    <location>
        <position position="254"/>
    </location>
    <ligand>
        <name>ATP</name>
        <dbReference type="ChEBI" id="CHEBI:30616"/>
    </ligand>
</feature>
<evidence type="ECO:0000256" key="15">
    <source>
        <dbReference type="SAM" id="MobiDB-lite"/>
    </source>
</evidence>
<dbReference type="EC" id="2.7.11.22" evidence="3"/>
<feature type="compositionally biased region" description="Polar residues" evidence="15">
    <location>
        <begin position="25"/>
        <end position="34"/>
    </location>
</feature>
<dbReference type="PANTHER" id="PTHR24056:SF546">
    <property type="entry name" value="CYCLIN-DEPENDENT KINASE 12"/>
    <property type="match status" value="1"/>
</dbReference>
<dbReference type="GO" id="GO:0008024">
    <property type="term" value="C:cyclin/CDK positive transcription elongation factor complex"/>
    <property type="evidence" value="ECO:0007669"/>
    <property type="project" value="TreeGrafter"/>
</dbReference>
<keyword evidence="5" id="KW-0808">Transferase</keyword>
<feature type="compositionally biased region" description="Basic and acidic residues" evidence="15">
    <location>
        <begin position="41"/>
        <end position="57"/>
    </location>
</feature>
<comment type="catalytic activity">
    <reaction evidence="12">
        <text>[DNA-directed RNA polymerase] + ATP = phospho-[DNA-directed RNA polymerase] + ADP + H(+)</text>
        <dbReference type="Rhea" id="RHEA:10216"/>
        <dbReference type="Rhea" id="RHEA-COMP:11321"/>
        <dbReference type="Rhea" id="RHEA-COMP:11322"/>
        <dbReference type="ChEBI" id="CHEBI:15378"/>
        <dbReference type="ChEBI" id="CHEBI:30616"/>
        <dbReference type="ChEBI" id="CHEBI:43176"/>
        <dbReference type="ChEBI" id="CHEBI:68546"/>
        <dbReference type="ChEBI" id="CHEBI:456216"/>
        <dbReference type="EC" id="2.7.11.23"/>
    </reaction>
</comment>
<dbReference type="SMART" id="SM00220">
    <property type="entry name" value="S_TKc"/>
    <property type="match status" value="1"/>
</dbReference>
<evidence type="ECO:0000256" key="14">
    <source>
        <dbReference type="PROSITE-ProRule" id="PRU10141"/>
    </source>
</evidence>
<dbReference type="PROSITE" id="PS00107">
    <property type="entry name" value="PROTEIN_KINASE_ATP"/>
    <property type="match status" value="1"/>
</dbReference>
<evidence type="ECO:0000256" key="3">
    <source>
        <dbReference type="ARBA" id="ARBA00012425"/>
    </source>
</evidence>
<dbReference type="Gene3D" id="3.30.200.20">
    <property type="entry name" value="Phosphorylase Kinase, domain 1"/>
    <property type="match status" value="1"/>
</dbReference>
<keyword evidence="8 14" id="KW-0067">ATP-binding</keyword>
<evidence type="ECO:0000256" key="12">
    <source>
        <dbReference type="ARBA" id="ARBA00049280"/>
    </source>
</evidence>
<feature type="domain" description="Protein kinase" evidence="16">
    <location>
        <begin position="225"/>
        <end position="512"/>
    </location>
</feature>
<keyword evidence="4 17" id="KW-0723">Serine/threonine-protein kinase</keyword>
<comment type="catalytic activity">
    <reaction evidence="11">
        <text>L-seryl-[protein] + ATP = O-phospho-L-seryl-[protein] + ADP + H(+)</text>
        <dbReference type="Rhea" id="RHEA:17989"/>
        <dbReference type="Rhea" id="RHEA-COMP:9863"/>
        <dbReference type="Rhea" id="RHEA-COMP:11604"/>
        <dbReference type="ChEBI" id="CHEBI:15378"/>
        <dbReference type="ChEBI" id="CHEBI:29999"/>
        <dbReference type="ChEBI" id="CHEBI:30616"/>
        <dbReference type="ChEBI" id="CHEBI:83421"/>
        <dbReference type="ChEBI" id="CHEBI:456216"/>
        <dbReference type="EC" id="2.7.11.22"/>
    </reaction>
</comment>
<dbReference type="SUPFAM" id="SSF56112">
    <property type="entry name" value="Protein kinase-like (PK-like)"/>
    <property type="match status" value="1"/>
</dbReference>
<proteinExistence type="inferred from homology"/>
<protein>
    <recommendedName>
        <fullName evidence="9">Serine/threonine-protein kinase BUR1</fullName>
        <ecNumber evidence="3">2.7.11.22</ecNumber>
        <ecNumber evidence="2">2.7.11.23</ecNumber>
    </recommendedName>
    <alternativeName>
        <fullName evidence="13">Serine/threonine-protein kinase bur1</fullName>
    </alternativeName>
</protein>
<dbReference type="Gene3D" id="1.10.510.10">
    <property type="entry name" value="Transferase(Phosphotransferase) domain 1"/>
    <property type="match status" value="1"/>
</dbReference>
<name>A0AA91PZQ6_CLALS</name>
<dbReference type="OMA" id="FWSEDHA"/>
<dbReference type="EC" id="2.7.11.23" evidence="2"/>
<feature type="compositionally biased region" description="Basic and acidic residues" evidence="15">
    <location>
        <begin position="83"/>
        <end position="177"/>
    </location>
</feature>
<dbReference type="EMBL" id="LYUB02000007">
    <property type="protein sequence ID" value="OVF08724.1"/>
    <property type="molecule type" value="Genomic_DNA"/>
</dbReference>
<keyword evidence="6 14" id="KW-0547">Nucleotide-binding</keyword>
<feature type="compositionally biased region" description="Low complexity" evidence="15">
    <location>
        <begin position="11"/>
        <end position="23"/>
    </location>
</feature>
<dbReference type="AlphaFoldDB" id="A0AA91PZQ6"/>
<evidence type="ECO:0000256" key="10">
    <source>
        <dbReference type="ARBA" id="ARBA00047811"/>
    </source>
</evidence>
<accession>A0AA91PZQ6</accession>
<dbReference type="CDD" id="cd07840">
    <property type="entry name" value="STKc_CDK9_like"/>
    <property type="match status" value="1"/>
</dbReference>
<evidence type="ECO:0000256" key="6">
    <source>
        <dbReference type="ARBA" id="ARBA00022741"/>
    </source>
</evidence>
<dbReference type="InterPro" id="IPR011009">
    <property type="entry name" value="Kinase-like_dom_sf"/>
</dbReference>
<evidence type="ECO:0000259" key="16">
    <source>
        <dbReference type="PROSITE" id="PS50011"/>
    </source>
</evidence>
<evidence type="ECO:0000256" key="11">
    <source>
        <dbReference type="ARBA" id="ARBA00048367"/>
    </source>
</evidence>
<evidence type="ECO:0000256" key="4">
    <source>
        <dbReference type="ARBA" id="ARBA00022527"/>
    </source>
</evidence>
<comment type="catalytic activity">
    <reaction evidence="10">
        <text>L-threonyl-[protein] + ATP = O-phospho-L-threonyl-[protein] + ADP + H(+)</text>
        <dbReference type="Rhea" id="RHEA:46608"/>
        <dbReference type="Rhea" id="RHEA-COMP:11060"/>
        <dbReference type="Rhea" id="RHEA-COMP:11605"/>
        <dbReference type="ChEBI" id="CHEBI:15378"/>
        <dbReference type="ChEBI" id="CHEBI:30013"/>
        <dbReference type="ChEBI" id="CHEBI:30616"/>
        <dbReference type="ChEBI" id="CHEBI:61977"/>
        <dbReference type="ChEBI" id="CHEBI:456216"/>
        <dbReference type="EC" id="2.7.11.22"/>
    </reaction>
</comment>
<comment type="similarity">
    <text evidence="1">Belongs to the protein kinase superfamily. CMGC Ser/Thr protein kinase family. CDC2/CDKX subfamily.</text>
</comment>
<dbReference type="GO" id="GO:0030447">
    <property type="term" value="P:filamentous growth"/>
    <property type="evidence" value="ECO:0007669"/>
    <property type="project" value="UniProtKB-ARBA"/>
</dbReference>
<dbReference type="Proteomes" id="UP000195602">
    <property type="component" value="Unassembled WGS sequence"/>
</dbReference>
<sequence>MSDRYRPPTGPKGSKGTPSGPKGNWKNQNSNQYFNGPLPKRYKERDNYRPNLIDKPKSGPYGSNTPERPSGPSYREGPGSKRPHPDDRYSGEGPNKKRDYRKDDQREWDSRGPRDRPQGTARDKDSRSSTDLRETREYRGARDRDFRKDPRDFRDSRARNEPRPPSTRRDAVLDKAPKGPRSSGLPDGKQKDRKRNPPPPAPKPVTKLRPSQMYSLYTRRNAELYQRVQQVGEGTYGKVYKAKNDITGEFVALKKLRLESEREGFPITAMREIKLLQSFDHPNIVGLLEMMVEHNQIFMVFDYLDHDLTGLLTHPDLKLTEGHRKMIFKQLMEGLNYLHKRRVIHRDIKGSNILLNAQGILKIADFGLARNMKVLAQGESPDYTNRVITIWYRPPELLLGSTDYGREVDIWGVGCLLMELYTKTATFQGTEEVSQLFKIFEIMGTPTLESWPNIENLPWFEMLKPRINKKPTFEVEYKPLMTPDSFDLAQKLLELVPSRRLTAEQALEHHYFHNDPKPEALTFMETLEGEWHEFETKKRRREERKRLQGLKNAKGKEASVPPTQPKAPNPSDLPDTAPRSMAATPFDGSKSVTYGNENGEDGPADTVRPETGRSDKADDVSPSISEAAGTEDKEAPGQVKEDKPIGVENAQEKKSGEAAEITTVKHTAAEPTVPPGPSTTKDVSSEPKAQEITNSSSVLQSQEADVSRQVREAETANESNEHESEPAPTAEVQGSSTTE</sequence>
<evidence type="ECO:0000256" key="8">
    <source>
        <dbReference type="ARBA" id="ARBA00022840"/>
    </source>
</evidence>
<feature type="compositionally biased region" description="Basic and acidic residues" evidence="15">
    <location>
        <begin position="705"/>
        <end position="725"/>
    </location>
</feature>
<dbReference type="InterPro" id="IPR050108">
    <property type="entry name" value="CDK"/>
</dbReference>
<dbReference type="KEGG" id="clus:A9F13_07g01936"/>
<dbReference type="PANTHER" id="PTHR24056">
    <property type="entry name" value="CELL DIVISION PROTEIN KINASE"/>
    <property type="match status" value="1"/>
</dbReference>
<gene>
    <name evidence="17" type="ORF">A9F13_07g01936</name>
</gene>
<dbReference type="InterPro" id="IPR017441">
    <property type="entry name" value="Protein_kinase_ATP_BS"/>
</dbReference>
<evidence type="ECO:0000256" key="5">
    <source>
        <dbReference type="ARBA" id="ARBA00022679"/>
    </source>
</evidence>
<feature type="compositionally biased region" description="Basic and acidic residues" evidence="15">
    <location>
        <begin position="630"/>
        <end position="657"/>
    </location>
</feature>
<dbReference type="InterPro" id="IPR008271">
    <property type="entry name" value="Ser/Thr_kinase_AS"/>
</dbReference>
<feature type="compositionally biased region" description="Polar residues" evidence="15">
    <location>
        <begin position="691"/>
        <end position="704"/>
    </location>
</feature>
<evidence type="ECO:0000313" key="18">
    <source>
        <dbReference type="Proteomes" id="UP000195602"/>
    </source>
</evidence>
<dbReference type="GO" id="GO:0004693">
    <property type="term" value="F:cyclin-dependent protein serine/threonine kinase activity"/>
    <property type="evidence" value="ECO:0007669"/>
    <property type="project" value="UniProtKB-EC"/>
</dbReference>
<dbReference type="FunFam" id="3.30.200.20:FF:000375">
    <property type="entry name" value="Cell division related protein kinase 2"/>
    <property type="match status" value="1"/>
</dbReference>
<keyword evidence="7 17" id="KW-0418">Kinase</keyword>
<dbReference type="GO" id="GO:0005524">
    <property type="term" value="F:ATP binding"/>
    <property type="evidence" value="ECO:0007669"/>
    <property type="project" value="UniProtKB-UniRule"/>
</dbReference>
<organism evidence="17 18">
    <name type="scientific">Clavispora lusitaniae</name>
    <name type="common">Candida lusitaniae</name>
    <dbReference type="NCBI Taxonomy" id="36911"/>
    <lineage>
        <taxon>Eukaryota</taxon>
        <taxon>Fungi</taxon>
        <taxon>Dikarya</taxon>
        <taxon>Ascomycota</taxon>
        <taxon>Saccharomycotina</taxon>
        <taxon>Pichiomycetes</taxon>
        <taxon>Metschnikowiaceae</taxon>
        <taxon>Clavispora</taxon>
    </lineage>
</organism>
<evidence type="ECO:0000256" key="13">
    <source>
        <dbReference type="ARBA" id="ARBA00073250"/>
    </source>
</evidence>
<feature type="compositionally biased region" description="Basic and acidic residues" evidence="15">
    <location>
        <begin position="607"/>
        <end position="619"/>
    </location>
</feature>
<feature type="region of interest" description="Disordered" evidence="15">
    <location>
        <begin position="1"/>
        <end position="212"/>
    </location>
</feature>
<dbReference type="GO" id="GO:0032968">
    <property type="term" value="P:positive regulation of transcription elongation by RNA polymerase II"/>
    <property type="evidence" value="ECO:0007669"/>
    <property type="project" value="TreeGrafter"/>
</dbReference>
<dbReference type="Pfam" id="PF00069">
    <property type="entry name" value="Pkinase"/>
    <property type="match status" value="1"/>
</dbReference>
<comment type="caution">
    <text evidence="17">The sequence shown here is derived from an EMBL/GenBank/DDBJ whole genome shotgun (WGS) entry which is preliminary data.</text>
</comment>
<dbReference type="InterPro" id="IPR000719">
    <property type="entry name" value="Prot_kinase_dom"/>
</dbReference>
<evidence type="ECO:0000256" key="2">
    <source>
        <dbReference type="ARBA" id="ARBA00012409"/>
    </source>
</evidence>
<evidence type="ECO:0000256" key="7">
    <source>
        <dbReference type="ARBA" id="ARBA00022777"/>
    </source>
</evidence>
<evidence type="ECO:0000313" key="17">
    <source>
        <dbReference type="EMBL" id="OVF08724.1"/>
    </source>
</evidence>
<dbReference type="PROSITE" id="PS50011">
    <property type="entry name" value="PROTEIN_KINASE_DOM"/>
    <property type="match status" value="1"/>
</dbReference>
<evidence type="ECO:0000256" key="1">
    <source>
        <dbReference type="ARBA" id="ARBA00006485"/>
    </source>
</evidence>
<evidence type="ECO:0000256" key="9">
    <source>
        <dbReference type="ARBA" id="ARBA00041018"/>
    </source>
</evidence>
<dbReference type="FunFam" id="1.10.510.10:FF:000415">
    <property type="entry name" value="CMGC/CDK/CRK7 protein kinase, variant"/>
    <property type="match status" value="1"/>
</dbReference>
<dbReference type="GO" id="GO:0008353">
    <property type="term" value="F:RNA polymerase II CTD heptapeptide repeat kinase activity"/>
    <property type="evidence" value="ECO:0007669"/>
    <property type="project" value="UniProtKB-EC"/>
</dbReference>